<dbReference type="InterPro" id="IPR015414">
    <property type="entry name" value="TMEM64"/>
</dbReference>
<evidence type="ECO:0000256" key="1">
    <source>
        <dbReference type="ARBA" id="ARBA00004651"/>
    </source>
</evidence>
<feature type="transmembrane region" description="Helical" evidence="6">
    <location>
        <begin position="231"/>
        <end position="251"/>
    </location>
</feature>
<dbReference type="AlphaFoldDB" id="A0A7V9A8T9"/>
<feature type="transmembrane region" description="Helical" evidence="6">
    <location>
        <begin position="35"/>
        <end position="56"/>
    </location>
</feature>
<gene>
    <name evidence="9" type="ORF">HOV93_39690</name>
</gene>
<dbReference type="PANTHER" id="PTHR12677">
    <property type="entry name" value="GOLGI APPARATUS MEMBRANE PROTEIN TVP38-RELATED"/>
    <property type="match status" value="1"/>
</dbReference>
<comment type="similarity">
    <text evidence="6">Belongs to the TVP38/TMEM64 family.</text>
</comment>
<feature type="transmembrane region" description="Helical" evidence="6">
    <location>
        <begin position="192"/>
        <end position="211"/>
    </location>
</feature>
<dbReference type="Pfam" id="PF09335">
    <property type="entry name" value="VTT_dom"/>
    <property type="match status" value="1"/>
</dbReference>
<dbReference type="Proteomes" id="UP000551616">
    <property type="component" value="Unassembled WGS sequence"/>
</dbReference>
<keyword evidence="2 6" id="KW-1003">Cell membrane</keyword>
<protein>
    <recommendedName>
        <fullName evidence="6">TVP38/TMEM64 family membrane protein</fullName>
    </recommendedName>
</protein>
<dbReference type="InterPro" id="IPR032816">
    <property type="entry name" value="VTT_dom"/>
</dbReference>
<name>A0A7V9A8T9_9BACT</name>
<keyword evidence="4 6" id="KW-1133">Transmembrane helix</keyword>
<comment type="subcellular location">
    <subcellularLocation>
        <location evidence="1 6">Cell membrane</location>
        <topology evidence="1 6">Multi-pass membrane protein</topology>
    </subcellularLocation>
</comment>
<evidence type="ECO:0000256" key="6">
    <source>
        <dbReference type="RuleBase" id="RU366058"/>
    </source>
</evidence>
<evidence type="ECO:0000256" key="5">
    <source>
        <dbReference type="ARBA" id="ARBA00023136"/>
    </source>
</evidence>
<reference evidence="9 10" key="1">
    <citation type="submission" date="2020-05" db="EMBL/GenBank/DDBJ databases">
        <title>Bremerella alba sp. nov., a novel planctomycete isolated from the surface of the macroalga Fucus spiralis.</title>
        <authorList>
            <person name="Godinho O."/>
            <person name="Botelho R."/>
            <person name="Albuquerque L."/>
            <person name="Wiegand S."/>
            <person name="Da Costa M.S."/>
            <person name="Lobo-Da-Cunha A."/>
            <person name="Jogler C."/>
            <person name="Lage O.M."/>
        </authorList>
    </citation>
    <scope>NUCLEOTIDE SEQUENCE [LARGE SCALE GENOMIC DNA]</scope>
    <source>
        <strain evidence="9 10">FF15</strain>
    </source>
</reference>
<feature type="region of interest" description="Disordered" evidence="7">
    <location>
        <begin position="1"/>
        <end position="20"/>
    </location>
</feature>
<evidence type="ECO:0000256" key="3">
    <source>
        <dbReference type="ARBA" id="ARBA00022692"/>
    </source>
</evidence>
<organism evidence="9 10">
    <name type="scientific">Bremerella alba</name>
    <dbReference type="NCBI Taxonomy" id="980252"/>
    <lineage>
        <taxon>Bacteria</taxon>
        <taxon>Pseudomonadati</taxon>
        <taxon>Planctomycetota</taxon>
        <taxon>Planctomycetia</taxon>
        <taxon>Pirellulales</taxon>
        <taxon>Pirellulaceae</taxon>
        <taxon>Bremerella</taxon>
    </lineage>
</organism>
<evidence type="ECO:0000256" key="2">
    <source>
        <dbReference type="ARBA" id="ARBA00022475"/>
    </source>
</evidence>
<comment type="caution">
    <text evidence="9">The sequence shown here is derived from an EMBL/GenBank/DDBJ whole genome shotgun (WGS) entry which is preliminary data.</text>
</comment>
<keyword evidence="10" id="KW-1185">Reference proteome</keyword>
<evidence type="ECO:0000259" key="8">
    <source>
        <dbReference type="Pfam" id="PF09335"/>
    </source>
</evidence>
<dbReference type="RefSeq" id="WP_207398172.1">
    <property type="nucleotide sequence ID" value="NZ_JABRWO010000011.1"/>
</dbReference>
<dbReference type="GO" id="GO:0005886">
    <property type="term" value="C:plasma membrane"/>
    <property type="evidence" value="ECO:0007669"/>
    <property type="project" value="UniProtKB-SubCell"/>
</dbReference>
<evidence type="ECO:0000313" key="10">
    <source>
        <dbReference type="Proteomes" id="UP000551616"/>
    </source>
</evidence>
<keyword evidence="3 6" id="KW-0812">Transmembrane</keyword>
<keyword evidence="5 6" id="KW-0472">Membrane</keyword>
<feature type="transmembrane region" description="Helical" evidence="6">
    <location>
        <begin position="115"/>
        <end position="137"/>
    </location>
</feature>
<evidence type="ECO:0000313" key="9">
    <source>
        <dbReference type="EMBL" id="MBA2116777.1"/>
    </source>
</evidence>
<dbReference type="PANTHER" id="PTHR12677:SF59">
    <property type="entry name" value="GOLGI APPARATUS MEMBRANE PROTEIN TVP38-RELATED"/>
    <property type="match status" value="1"/>
</dbReference>
<evidence type="ECO:0000256" key="4">
    <source>
        <dbReference type="ARBA" id="ARBA00022989"/>
    </source>
</evidence>
<sequence>MDTAEDQLDAEARDQLPSPRQIESSPWLKTWAYRAAWVAGVAVLVVVAAWQCSDCFSLDYLASQEGNLRSFQSDHPYLLYGIVFVVYTVGFAIGLPLAAVMTIVVGWFFDFVPALILSSIGSTAGAVLTFLASRYFFRRRMQRWLDGTMEKFQTELSDGGAFYLFISRLIPQIPFVLVNLVMGLSTIKLRTFWWVSQLSMLPVLIVFVWIGGSLPSLQTIADKGVTSVISWQLMLGITAMGVIPLLIRLGLNYYQACGQTEAEQAEPAR</sequence>
<feature type="transmembrane region" description="Helical" evidence="6">
    <location>
        <begin position="77"/>
        <end position="109"/>
    </location>
</feature>
<dbReference type="EMBL" id="JABRWO010000011">
    <property type="protein sequence ID" value="MBA2116777.1"/>
    <property type="molecule type" value="Genomic_DNA"/>
</dbReference>
<evidence type="ECO:0000256" key="7">
    <source>
        <dbReference type="SAM" id="MobiDB-lite"/>
    </source>
</evidence>
<proteinExistence type="inferred from homology"/>
<feature type="domain" description="VTT" evidence="8">
    <location>
        <begin position="99"/>
        <end position="211"/>
    </location>
</feature>
<accession>A0A7V9A8T9</accession>